<dbReference type="HOGENOM" id="CLU_1137558_0_0_7"/>
<dbReference type="RefSeq" id="WP_013460681.1">
    <property type="nucleotide sequence ID" value="NC_014762.1"/>
</dbReference>
<keyword evidence="2" id="KW-1185">Reference proteome</keyword>
<dbReference type="SUPFAM" id="SSF52540">
    <property type="entry name" value="P-loop containing nucleoside triphosphate hydrolases"/>
    <property type="match status" value="1"/>
</dbReference>
<dbReference type="InterPro" id="IPR027417">
    <property type="entry name" value="P-loop_NTPase"/>
</dbReference>
<evidence type="ECO:0000313" key="1">
    <source>
        <dbReference type="EMBL" id="ADR34484.1"/>
    </source>
</evidence>
<accession>E4U1E7</accession>
<gene>
    <name evidence="1" type="ordered locus">Sulku_1824</name>
</gene>
<name>E4U1E7_SULKY</name>
<protein>
    <submittedName>
        <fullName evidence="1">Uncharacterized protein</fullName>
    </submittedName>
</protein>
<dbReference type="Gene3D" id="3.40.50.300">
    <property type="entry name" value="P-loop containing nucleotide triphosphate hydrolases"/>
    <property type="match status" value="1"/>
</dbReference>
<dbReference type="EMBL" id="CP002355">
    <property type="protein sequence ID" value="ADR34484.1"/>
    <property type="molecule type" value="Genomic_DNA"/>
</dbReference>
<dbReference type="KEGG" id="sku:Sulku_1824"/>
<dbReference type="AlphaFoldDB" id="E4U1E7"/>
<dbReference type="STRING" id="709032.Sulku_1824"/>
<evidence type="ECO:0000313" key="2">
    <source>
        <dbReference type="Proteomes" id="UP000008721"/>
    </source>
</evidence>
<reference evidence="1 2" key="1">
    <citation type="journal article" date="2012" name="Stand. Genomic Sci.">
        <title>Complete genome sequence of the sulfur compounds oxidizing chemolithoautotroph Sulfuricurvum kujiense type strain (YK-1(T)).</title>
        <authorList>
            <person name="Han C."/>
            <person name="Kotsyurbenko O."/>
            <person name="Chertkov O."/>
            <person name="Held B."/>
            <person name="Lapidus A."/>
            <person name="Nolan M."/>
            <person name="Lucas S."/>
            <person name="Hammon N."/>
            <person name="Deshpande S."/>
            <person name="Cheng J.F."/>
            <person name="Tapia R."/>
            <person name="Goodwin L.A."/>
            <person name="Pitluck S."/>
            <person name="Liolios K."/>
            <person name="Pagani I."/>
            <person name="Ivanova N."/>
            <person name="Mavromatis K."/>
            <person name="Mikhailova N."/>
            <person name="Pati A."/>
            <person name="Chen A."/>
            <person name="Palaniappan K."/>
            <person name="Land M."/>
            <person name="Hauser L."/>
            <person name="Chang Y.J."/>
            <person name="Jeffries C.D."/>
            <person name="Brambilla E.M."/>
            <person name="Rohde M."/>
            <person name="Spring S."/>
            <person name="Sikorski J."/>
            <person name="Goker M."/>
            <person name="Woyke T."/>
            <person name="Bristow J."/>
            <person name="Eisen J.A."/>
            <person name="Markowitz V."/>
            <person name="Hugenholtz P."/>
            <person name="Kyrpides N.C."/>
            <person name="Klenk H.P."/>
            <person name="Detter J.C."/>
        </authorList>
    </citation>
    <scope>NUCLEOTIDE SEQUENCE [LARGE SCALE GENOMIC DNA]</scope>
    <source>
        <strain evidence="2">ATCC BAA-921 / DSM 16994 / JCM 11577 / YK-1</strain>
    </source>
</reference>
<dbReference type="Proteomes" id="UP000008721">
    <property type="component" value="Chromosome"/>
</dbReference>
<proteinExistence type="predicted"/>
<sequence length="240" mass="28188">MKRKIGKFKSSIATLELQDRVLRENTLILAEPGSGKTHLANKIREFVIAAGIPTLYLDFSNPTPDEVEEKFKKGSDFHYMCFEESEAFNTALDEAIAQRQNIYMAVSPSFFASKREIKSNLSKMMQKRELLENYYYIMQEIASLEGFYTKFEDFMFYIFDLVNLKKFGLTFLAQPHEMFENPRIKLLFSFLFIGRCSNAYYYNTTVLRSMEPNTFLYQHRVDNRSLLFNNIQSDIVFIDD</sequence>
<dbReference type="eggNOG" id="COG0433">
    <property type="taxonomic scope" value="Bacteria"/>
</dbReference>
<dbReference type="OrthoDB" id="5333243at2"/>
<organism evidence="1 2">
    <name type="scientific">Sulfuricurvum kujiense (strain ATCC BAA-921 / DSM 16994 / JCM 11577 / YK-1)</name>
    <dbReference type="NCBI Taxonomy" id="709032"/>
    <lineage>
        <taxon>Bacteria</taxon>
        <taxon>Pseudomonadati</taxon>
        <taxon>Campylobacterota</taxon>
        <taxon>Epsilonproteobacteria</taxon>
        <taxon>Campylobacterales</taxon>
        <taxon>Sulfurimonadaceae</taxon>
        <taxon>Sulfuricurvum</taxon>
    </lineage>
</organism>